<dbReference type="NCBIfam" id="NF033746">
    <property type="entry name" value="class_D_sortase"/>
    <property type="match status" value="1"/>
</dbReference>
<dbReference type="Gene3D" id="2.40.260.10">
    <property type="entry name" value="Sortase"/>
    <property type="match status" value="1"/>
</dbReference>
<gene>
    <name evidence="5" type="primary">yhcS</name>
    <name evidence="5" type="ORF">BN000_04348</name>
</gene>
<sequence>MKVKAKVPLIIILAGLVIMGIGIWQFVDTKMETQATIKKAKEVIAPKKTPKKTVGNTTNDTGEKNSSPSVGDTIGLLIIPKINAELGIVEGTNPNDLKKGVGHYNGSYLPGEKGQIVLSGHRDTVFRHLGELKIGDSLNVKMPNGTFTYEITHTKIVDSNDTSIITLQHNEEELMLTTCYPFSYIGDAPDRYIIYAKPKS</sequence>
<dbReference type="SUPFAM" id="SSF63817">
    <property type="entry name" value="Sortase"/>
    <property type="match status" value="1"/>
</dbReference>
<keyword evidence="4" id="KW-1133">Transmembrane helix</keyword>
<keyword evidence="4" id="KW-0812">Transmembrane</keyword>
<accession>A0A0U1P263</accession>
<evidence type="ECO:0000256" key="1">
    <source>
        <dbReference type="ARBA" id="ARBA00022801"/>
    </source>
</evidence>
<evidence type="ECO:0000256" key="3">
    <source>
        <dbReference type="SAM" id="MobiDB-lite"/>
    </source>
</evidence>
<evidence type="ECO:0000256" key="4">
    <source>
        <dbReference type="SAM" id="Phobius"/>
    </source>
</evidence>
<reference evidence="6" key="1">
    <citation type="submission" date="2015-05" db="EMBL/GenBank/DDBJ databases">
        <authorList>
            <person name="Urmite Genomes"/>
        </authorList>
    </citation>
    <scope>NUCLEOTIDE SEQUENCE [LARGE SCALE GENOMIC DNA]</scope>
    <source>
        <strain evidence="6">LF1</strain>
    </source>
</reference>
<dbReference type="GO" id="GO:0016787">
    <property type="term" value="F:hydrolase activity"/>
    <property type="evidence" value="ECO:0007669"/>
    <property type="project" value="UniProtKB-KW"/>
</dbReference>
<evidence type="ECO:0000313" key="6">
    <source>
        <dbReference type="Proteomes" id="UP000199087"/>
    </source>
</evidence>
<dbReference type="InterPro" id="IPR005754">
    <property type="entry name" value="Sortase"/>
</dbReference>
<dbReference type="InterPro" id="IPR041999">
    <property type="entry name" value="Sortase_D_1"/>
</dbReference>
<feature type="active site" description="Acyl-thioester intermediate" evidence="2">
    <location>
        <position position="179"/>
    </location>
</feature>
<dbReference type="Proteomes" id="UP000199087">
    <property type="component" value="Unassembled WGS sequence"/>
</dbReference>
<dbReference type="EMBL" id="CVRB01000004">
    <property type="protein sequence ID" value="CRK84340.1"/>
    <property type="molecule type" value="Genomic_DNA"/>
</dbReference>
<name>A0A0U1P263_9BACI</name>
<feature type="compositionally biased region" description="Polar residues" evidence="3">
    <location>
        <begin position="54"/>
        <end position="68"/>
    </location>
</feature>
<feature type="region of interest" description="Disordered" evidence="3">
    <location>
        <begin position="48"/>
        <end position="68"/>
    </location>
</feature>
<protein>
    <submittedName>
        <fullName evidence="5">Transferase YhcS</fullName>
    </submittedName>
</protein>
<keyword evidence="4" id="KW-0472">Membrane</keyword>
<dbReference type="NCBIfam" id="TIGR01076">
    <property type="entry name" value="sortase_fam"/>
    <property type="match status" value="1"/>
</dbReference>
<evidence type="ECO:0000256" key="2">
    <source>
        <dbReference type="PIRSR" id="PIRSR605754-1"/>
    </source>
</evidence>
<dbReference type="AlphaFoldDB" id="A0A0U1P263"/>
<organism evidence="5 6">
    <name type="scientific">Neobacillus massiliamazoniensis</name>
    <dbReference type="NCBI Taxonomy" id="1499688"/>
    <lineage>
        <taxon>Bacteria</taxon>
        <taxon>Bacillati</taxon>
        <taxon>Bacillota</taxon>
        <taxon>Bacilli</taxon>
        <taxon>Bacillales</taxon>
        <taxon>Bacillaceae</taxon>
        <taxon>Neobacillus</taxon>
    </lineage>
</organism>
<dbReference type="CDD" id="cd05828">
    <property type="entry name" value="Sortase_D_1"/>
    <property type="match status" value="1"/>
</dbReference>
<dbReference type="InterPro" id="IPR023365">
    <property type="entry name" value="Sortase_dom-sf"/>
</dbReference>
<dbReference type="RefSeq" id="WP_281177042.1">
    <property type="nucleotide sequence ID" value="NZ_CVRB01000004.1"/>
</dbReference>
<evidence type="ECO:0000313" key="5">
    <source>
        <dbReference type="EMBL" id="CRK84340.1"/>
    </source>
</evidence>
<keyword evidence="1" id="KW-0378">Hydrolase</keyword>
<dbReference type="Pfam" id="PF04203">
    <property type="entry name" value="Sortase"/>
    <property type="match status" value="1"/>
</dbReference>
<dbReference type="STRING" id="1499688.BN000_04348"/>
<dbReference type="GO" id="GO:0016740">
    <property type="term" value="F:transferase activity"/>
    <property type="evidence" value="ECO:0007669"/>
    <property type="project" value="UniProtKB-KW"/>
</dbReference>
<keyword evidence="5" id="KW-0808">Transferase</keyword>
<keyword evidence="6" id="KW-1185">Reference proteome</keyword>
<feature type="active site" description="Proton donor/acceptor" evidence="2">
    <location>
        <position position="121"/>
    </location>
</feature>
<feature type="transmembrane region" description="Helical" evidence="4">
    <location>
        <begin position="7"/>
        <end position="27"/>
    </location>
</feature>
<proteinExistence type="predicted"/>
<dbReference type="InterPro" id="IPR053525">
    <property type="entry name" value="Sortase_D"/>
</dbReference>